<feature type="domain" description="GH29D-like beta-sandwich" evidence="2">
    <location>
        <begin position="484"/>
        <end position="536"/>
    </location>
</feature>
<dbReference type="InterPro" id="IPR017853">
    <property type="entry name" value="GH"/>
</dbReference>
<name>A0ABX7I1S7_9BACT</name>
<dbReference type="Pfam" id="PF01120">
    <property type="entry name" value="Alpha_L_fucos"/>
    <property type="match status" value="1"/>
</dbReference>
<proteinExistence type="predicted"/>
<evidence type="ECO:0000259" key="1">
    <source>
        <dbReference type="Pfam" id="PF01120"/>
    </source>
</evidence>
<protein>
    <submittedName>
        <fullName evidence="3">Alpha-L-fucosidase</fullName>
    </submittedName>
</protein>
<dbReference type="EMBL" id="CP056775">
    <property type="protein sequence ID" value="QRQ99724.1"/>
    <property type="molecule type" value="Genomic_DNA"/>
</dbReference>
<dbReference type="Pfam" id="PF05345">
    <property type="entry name" value="He_PIG"/>
    <property type="match status" value="1"/>
</dbReference>
<dbReference type="SUPFAM" id="SSF51445">
    <property type="entry name" value="(Trans)glycosidases"/>
    <property type="match status" value="1"/>
</dbReference>
<sequence>MAITITTTSSLNQDFLLDRSNAIYPVFVDNTPYTSFTGPTQMPASYLQYFPLKATGGSTYTWSLLSGSLPDGLALSSDGKISGTPTREGDYTFTVQCNSGSESGQKTLSLTAHPFRAKWHAEAKYAAFLTMGSVQYPVKFKPAELPEADARITNFNADSWVTQLKNLGFSFLNYSAYSTDSVRMWPSTSTWPGIRHMKTSRDYLGELIAACHAQNMKFAIYFPVDTIRNDPKWQNDDPSAVDLDGNTTYTTNTTDPLSGNYVGKFIAGRSGRNADPPSKADWGTRNLALIEEVVTKGVDMIWFDVGATNPGLYVPGEIEPDFSRWTRLMSIMRWRNPFLVFGVNGGINDTRTGLGNQWLYPHPDVNIYEGTAGESYLASTLVNGFPNITPKRMSIESLNLLDKNYTWNPPINVPGQTKDISVMIDSIQKNWKKGATYMLNWATGVDGTMVPPQYTDALNKLAAFVKPQLGVSEMPYIDITNGLLTISTSTKTRIFYTLDGSTPTVDSKIYTESFTLTANARVQAISQNKEGKLSIVREKTFRLPATISRPELPKAFTSEVTGDTLATEANNQYRGMAFTVGQRPLQLFQVGRKAGATTDKDLIIRKAVTFEPVLADVFKANGVIDADGFQYSDIMPVTLLPGNAYFIGIKEGSTDQYPSNAFASIPQSRFMRITGPKIMNTLGDVNPIVNDNKGQFLNMRFKVLANPSGNKLAGVPVRFKSHSSPYSDLPPNAVIYYASNEVDSEEYTYGSPGGGDYTAYREYDLGYVKKISKVVVNFFNNNTVAMDLFVSENKNQFTKVAAIADNYQNKIVFTFPATYGQFIDLRTIKPDGPNQVGNGALITSIEAY</sequence>
<dbReference type="Pfam" id="PF13290">
    <property type="entry name" value="CHB_HEX_C_1"/>
    <property type="match status" value="1"/>
</dbReference>
<keyword evidence="4" id="KW-1185">Reference proteome</keyword>
<reference evidence="3 4" key="1">
    <citation type="submission" date="2020-06" db="EMBL/GenBank/DDBJ databases">
        <title>Dyadobacter sandarakinus sp. nov., isolated from the soil of the Arctic Yellow River Station.</title>
        <authorList>
            <person name="Zhang Y."/>
            <person name="Peng F."/>
        </authorList>
    </citation>
    <scope>NUCLEOTIDE SEQUENCE [LARGE SCALE GENOMIC DNA]</scope>
    <source>
        <strain evidence="3 4">Q3-56</strain>
    </source>
</reference>
<dbReference type="InterPro" id="IPR059177">
    <property type="entry name" value="GH29D-like_dom"/>
</dbReference>
<dbReference type="InterPro" id="IPR057739">
    <property type="entry name" value="Glyco_hydro_29_N"/>
</dbReference>
<evidence type="ECO:0000259" key="2">
    <source>
        <dbReference type="Pfam" id="PF13290"/>
    </source>
</evidence>
<dbReference type="Gene3D" id="3.20.20.80">
    <property type="entry name" value="Glycosidases"/>
    <property type="match status" value="1"/>
</dbReference>
<dbReference type="Gene3D" id="2.60.40.10">
    <property type="entry name" value="Immunoglobulins"/>
    <property type="match status" value="1"/>
</dbReference>
<accession>A0ABX7I1S7</accession>
<dbReference type="Proteomes" id="UP000612680">
    <property type="component" value="Chromosome"/>
</dbReference>
<dbReference type="SUPFAM" id="SSF49785">
    <property type="entry name" value="Galactose-binding domain-like"/>
    <property type="match status" value="1"/>
</dbReference>
<evidence type="ECO:0000313" key="4">
    <source>
        <dbReference type="Proteomes" id="UP000612680"/>
    </source>
</evidence>
<evidence type="ECO:0000313" key="3">
    <source>
        <dbReference type="EMBL" id="QRQ99724.1"/>
    </source>
</evidence>
<dbReference type="Gene3D" id="2.60.120.260">
    <property type="entry name" value="Galactose-binding domain-like"/>
    <property type="match status" value="1"/>
</dbReference>
<dbReference type="RefSeq" id="WP_204660485.1">
    <property type="nucleotide sequence ID" value="NZ_CP056775.1"/>
</dbReference>
<gene>
    <name evidence="3" type="ORF">HWI92_01730</name>
</gene>
<dbReference type="InterPro" id="IPR013783">
    <property type="entry name" value="Ig-like_fold"/>
</dbReference>
<dbReference type="InterPro" id="IPR008979">
    <property type="entry name" value="Galactose-bd-like_sf"/>
</dbReference>
<organism evidence="3 4">
    <name type="scientific">Dyadobacter sandarakinus</name>
    <dbReference type="NCBI Taxonomy" id="2747268"/>
    <lineage>
        <taxon>Bacteria</taxon>
        <taxon>Pseudomonadati</taxon>
        <taxon>Bacteroidota</taxon>
        <taxon>Cytophagia</taxon>
        <taxon>Cytophagales</taxon>
        <taxon>Spirosomataceae</taxon>
        <taxon>Dyadobacter</taxon>
    </lineage>
</organism>
<feature type="domain" description="Glycoside hydrolase family 29 N-terminal" evidence="1">
    <location>
        <begin position="129"/>
        <end position="466"/>
    </location>
</feature>